<evidence type="ECO:0000259" key="13">
    <source>
        <dbReference type="PROSITE" id="PS50109"/>
    </source>
</evidence>
<dbReference type="PANTHER" id="PTHR43711:SF31">
    <property type="entry name" value="HISTIDINE KINASE"/>
    <property type="match status" value="1"/>
</dbReference>
<comment type="subcellular location">
    <subcellularLocation>
        <location evidence="2">Cell membrane</location>
    </subcellularLocation>
</comment>
<evidence type="ECO:0000256" key="12">
    <source>
        <dbReference type="SAM" id="Coils"/>
    </source>
</evidence>
<dbReference type="InterPro" id="IPR013656">
    <property type="entry name" value="PAS_4"/>
</dbReference>
<reference evidence="16 17" key="1">
    <citation type="submission" date="2007-01" db="EMBL/GenBank/DDBJ databases">
        <title>Annotation of the draft genome assembly of Thermosinus carboxydivorans Nor1.</title>
        <authorList>
            <consortium name="US DOE Joint Genome Institute (JGI-ORNL)"/>
            <person name="Larimer F."/>
            <person name="Land M."/>
            <person name="Hauser L."/>
        </authorList>
    </citation>
    <scope>NUCLEOTIDE SEQUENCE [LARGE SCALE GENOMIC DNA]</scope>
    <source>
        <strain evidence="16 17">Nor1</strain>
    </source>
</reference>
<dbReference type="CDD" id="cd00130">
    <property type="entry name" value="PAS"/>
    <property type="match status" value="1"/>
</dbReference>
<dbReference type="Gene3D" id="1.10.287.130">
    <property type="match status" value="1"/>
</dbReference>
<evidence type="ECO:0000256" key="6">
    <source>
        <dbReference type="ARBA" id="ARBA00022679"/>
    </source>
</evidence>
<feature type="coiled-coil region" evidence="12">
    <location>
        <begin position="257"/>
        <end position="291"/>
    </location>
</feature>
<dbReference type="Pfam" id="PF08448">
    <property type="entry name" value="PAS_4"/>
    <property type="match status" value="1"/>
</dbReference>
<evidence type="ECO:0000256" key="2">
    <source>
        <dbReference type="ARBA" id="ARBA00004236"/>
    </source>
</evidence>
<evidence type="ECO:0000256" key="5">
    <source>
        <dbReference type="ARBA" id="ARBA00022553"/>
    </source>
</evidence>
<dbReference type="RefSeq" id="WP_007290001.1">
    <property type="nucleotide sequence ID" value="NZ_AAWL01000017.1"/>
</dbReference>
<dbReference type="InterPro" id="IPR035965">
    <property type="entry name" value="PAS-like_dom_sf"/>
</dbReference>
<dbReference type="PROSITE" id="PS50113">
    <property type="entry name" value="PAC"/>
    <property type="match status" value="1"/>
</dbReference>
<evidence type="ECO:0000313" key="17">
    <source>
        <dbReference type="Proteomes" id="UP000005139"/>
    </source>
</evidence>
<dbReference type="InterPro" id="IPR005467">
    <property type="entry name" value="His_kinase_dom"/>
</dbReference>
<comment type="catalytic activity">
    <reaction evidence="1">
        <text>ATP + protein L-histidine = ADP + protein N-phospho-L-histidine.</text>
        <dbReference type="EC" id="2.7.13.3"/>
    </reaction>
</comment>
<keyword evidence="7" id="KW-0547">Nucleotide-binding</keyword>
<evidence type="ECO:0000256" key="4">
    <source>
        <dbReference type="ARBA" id="ARBA00022475"/>
    </source>
</evidence>
<keyword evidence="10" id="KW-0902">Two-component regulatory system</keyword>
<evidence type="ECO:0000256" key="3">
    <source>
        <dbReference type="ARBA" id="ARBA00012438"/>
    </source>
</evidence>
<dbReference type="InterPro" id="IPR036890">
    <property type="entry name" value="HATPase_C_sf"/>
</dbReference>
<dbReference type="InterPro" id="IPR004358">
    <property type="entry name" value="Sig_transdc_His_kin-like_C"/>
</dbReference>
<keyword evidence="5" id="KW-0597">Phosphoprotein</keyword>
<dbReference type="NCBIfam" id="TIGR00229">
    <property type="entry name" value="sensory_box"/>
    <property type="match status" value="1"/>
</dbReference>
<name>A1HSJ7_9FIRM</name>
<dbReference type="CDD" id="cd16922">
    <property type="entry name" value="HATPase_EvgS-ArcB-TorS-like"/>
    <property type="match status" value="1"/>
</dbReference>
<dbReference type="EMBL" id="AAWL01000017">
    <property type="protein sequence ID" value="EAX46969.1"/>
    <property type="molecule type" value="Genomic_DNA"/>
</dbReference>
<dbReference type="SMART" id="SM00091">
    <property type="entry name" value="PAS"/>
    <property type="match status" value="1"/>
</dbReference>
<evidence type="ECO:0000259" key="14">
    <source>
        <dbReference type="PROSITE" id="PS50112"/>
    </source>
</evidence>
<keyword evidence="9" id="KW-0067">ATP-binding</keyword>
<gene>
    <name evidence="16" type="ORF">TcarDRAFT_0871</name>
</gene>
<keyword evidence="17" id="KW-1185">Reference proteome</keyword>
<comment type="caution">
    <text evidence="16">The sequence shown here is derived from an EMBL/GenBank/DDBJ whole genome shotgun (WGS) entry which is preliminary data.</text>
</comment>
<dbReference type="InterPro" id="IPR003594">
    <property type="entry name" value="HATPase_dom"/>
</dbReference>
<keyword evidence="12" id="KW-0175">Coiled coil</keyword>
<protein>
    <recommendedName>
        <fullName evidence="3">histidine kinase</fullName>
        <ecNumber evidence="3">2.7.13.3</ecNumber>
    </recommendedName>
</protein>
<evidence type="ECO:0000256" key="11">
    <source>
        <dbReference type="ARBA" id="ARBA00023136"/>
    </source>
</evidence>
<dbReference type="InterPro" id="IPR000014">
    <property type="entry name" value="PAS"/>
</dbReference>
<dbReference type="AlphaFoldDB" id="A1HSJ7"/>
<dbReference type="InterPro" id="IPR003661">
    <property type="entry name" value="HisK_dim/P_dom"/>
</dbReference>
<dbReference type="FunFam" id="1.10.287.130:FF:000038">
    <property type="entry name" value="Sensory transduction histidine kinase"/>
    <property type="match status" value="1"/>
</dbReference>
<dbReference type="InterPro" id="IPR050736">
    <property type="entry name" value="Sensor_HK_Regulatory"/>
</dbReference>
<dbReference type="EC" id="2.7.13.3" evidence="3"/>
<dbReference type="Proteomes" id="UP000005139">
    <property type="component" value="Unassembled WGS sequence"/>
</dbReference>
<evidence type="ECO:0000256" key="10">
    <source>
        <dbReference type="ARBA" id="ARBA00023012"/>
    </source>
</evidence>
<keyword evidence="11" id="KW-0472">Membrane</keyword>
<dbReference type="InterPro" id="IPR000700">
    <property type="entry name" value="PAS-assoc_C"/>
</dbReference>
<evidence type="ECO:0000313" key="16">
    <source>
        <dbReference type="EMBL" id="EAX46969.1"/>
    </source>
</evidence>
<keyword evidence="8 16" id="KW-0418">Kinase</keyword>
<evidence type="ECO:0000259" key="15">
    <source>
        <dbReference type="PROSITE" id="PS50113"/>
    </source>
</evidence>
<dbReference type="Pfam" id="PF00512">
    <property type="entry name" value="HisKA"/>
    <property type="match status" value="1"/>
</dbReference>
<dbReference type="CDD" id="cd00082">
    <property type="entry name" value="HisKA"/>
    <property type="match status" value="1"/>
</dbReference>
<dbReference type="SUPFAM" id="SSF55781">
    <property type="entry name" value="GAF domain-like"/>
    <property type="match status" value="1"/>
</dbReference>
<dbReference type="FunFam" id="3.30.565.10:FF:000023">
    <property type="entry name" value="PAS domain-containing sensor histidine kinase"/>
    <property type="match status" value="1"/>
</dbReference>
<dbReference type="InterPro" id="IPR036097">
    <property type="entry name" value="HisK_dim/P_sf"/>
</dbReference>
<reference evidence="16 17" key="2">
    <citation type="submission" date="2007-01" db="EMBL/GenBank/DDBJ databases">
        <title>Sequencing of the draft genome and assembly of Thermosinus carboxydivorans Nor1.</title>
        <authorList>
            <consortium name="US DOE Joint Genome Institute (JGI-PGF)"/>
            <person name="Copeland A."/>
            <person name="Lucas S."/>
            <person name="Lapidus A."/>
            <person name="Barry K."/>
            <person name="Glavina del Rio T."/>
            <person name="Dalin E."/>
            <person name="Tice H."/>
            <person name="Bruce D."/>
            <person name="Pitluck S."/>
            <person name="Richardson P."/>
        </authorList>
    </citation>
    <scope>NUCLEOTIDE SEQUENCE [LARGE SCALE GENOMIC DNA]</scope>
    <source>
        <strain evidence="16 17">Nor1</strain>
    </source>
</reference>
<proteinExistence type="predicted"/>
<dbReference type="OrthoDB" id="9805486at2"/>
<keyword evidence="4" id="KW-1003">Cell membrane</keyword>
<dbReference type="PRINTS" id="PR00344">
    <property type="entry name" value="BCTRLSENSOR"/>
</dbReference>
<sequence length="664" mass="71516">MLPECDRQAPDAEWAVWTWHLDDDVFVFGSGCSLVGGEILRADLLALLPPPEAARLNEHLDAAADGGSINIAFTAAGRRWRLRGQAAPPAAAGSRMVTGIIEATAADDKLGESDAAGAPAERQAAVNSWLAVVNNALTDLVKDAVLTVILTMVLEAAANIFRASGGQFILCGPDGPKVVAAADVAAGVQPEPSLVEQVCQSGSIRFDCGGDGGGVTVGIPVFDTAVNVHGIIVFYDCKLQHGEKSEAIYLMGQLAALVALIMKKVQLQAQLEQAQAKCHQAEAELQQQQRLVATVFESLPGYAFYRDVDGRYLLVNQQFAAALGLRPDEVIGRTIYELHEPARAQRYAAEDKQLIDGELSVWADEELIASGGRKLIVYMQKVPVRDEAGRVTGIIGLAVDITEHKQLEVKLTEALAAAEAANQAKDQFLAAMSHELRTPLNAIMGFSEVLLDQHFGPLNDKQQVYVNDILDSARHLLEIINDVLDLAKLNAGKTNFYPETVDIAKLLRQTLGIIKDRAAAKNIAVELAVDAGVPPQVQVDVRRFKQIMYNLLSNAVKFTPDGGAIKVECRDAGEWLEISVEDTGIGIAATHAEHIFEPFYQVSGNLTAKTPGTGLGLAITRQLVELHGGRIWLERSEPGQGSRFTFVLPVRQDGGECGVIVRER</sequence>
<evidence type="ECO:0000256" key="1">
    <source>
        <dbReference type="ARBA" id="ARBA00000085"/>
    </source>
</evidence>
<evidence type="ECO:0000256" key="7">
    <source>
        <dbReference type="ARBA" id="ARBA00022741"/>
    </source>
</evidence>
<dbReference type="SMART" id="SM00388">
    <property type="entry name" value="HisKA"/>
    <property type="match status" value="1"/>
</dbReference>
<dbReference type="eggNOG" id="COG2205">
    <property type="taxonomic scope" value="Bacteria"/>
</dbReference>
<dbReference type="PANTHER" id="PTHR43711">
    <property type="entry name" value="TWO-COMPONENT HISTIDINE KINASE"/>
    <property type="match status" value="1"/>
</dbReference>
<dbReference type="SUPFAM" id="SSF55874">
    <property type="entry name" value="ATPase domain of HSP90 chaperone/DNA topoisomerase II/histidine kinase"/>
    <property type="match status" value="1"/>
</dbReference>
<feature type="domain" description="Histidine kinase" evidence="13">
    <location>
        <begin position="431"/>
        <end position="652"/>
    </location>
</feature>
<dbReference type="GO" id="GO:0005524">
    <property type="term" value="F:ATP binding"/>
    <property type="evidence" value="ECO:0007669"/>
    <property type="project" value="UniProtKB-KW"/>
</dbReference>
<organism evidence="16 17">
    <name type="scientific">Thermosinus carboxydivorans Nor1</name>
    <dbReference type="NCBI Taxonomy" id="401526"/>
    <lineage>
        <taxon>Bacteria</taxon>
        <taxon>Bacillati</taxon>
        <taxon>Bacillota</taxon>
        <taxon>Negativicutes</taxon>
        <taxon>Selenomonadales</taxon>
        <taxon>Sporomusaceae</taxon>
        <taxon>Thermosinus</taxon>
    </lineage>
</organism>
<dbReference type="SUPFAM" id="SSF55785">
    <property type="entry name" value="PYP-like sensor domain (PAS domain)"/>
    <property type="match status" value="1"/>
</dbReference>
<dbReference type="PROSITE" id="PS50109">
    <property type="entry name" value="HIS_KIN"/>
    <property type="match status" value="1"/>
</dbReference>
<dbReference type="Pfam" id="PF02518">
    <property type="entry name" value="HATPase_c"/>
    <property type="match status" value="1"/>
</dbReference>
<dbReference type="GO" id="GO:0005886">
    <property type="term" value="C:plasma membrane"/>
    <property type="evidence" value="ECO:0007669"/>
    <property type="project" value="UniProtKB-SubCell"/>
</dbReference>
<keyword evidence="6" id="KW-0808">Transferase</keyword>
<accession>A1HSJ7</accession>
<dbReference type="Gene3D" id="3.30.565.10">
    <property type="entry name" value="Histidine kinase-like ATPase, C-terminal domain"/>
    <property type="match status" value="1"/>
</dbReference>
<feature type="domain" description="PAS" evidence="14">
    <location>
        <begin position="288"/>
        <end position="358"/>
    </location>
</feature>
<feature type="domain" description="PAC" evidence="15">
    <location>
        <begin position="361"/>
        <end position="413"/>
    </location>
</feature>
<dbReference type="PROSITE" id="PS50112">
    <property type="entry name" value="PAS"/>
    <property type="match status" value="1"/>
</dbReference>
<dbReference type="SUPFAM" id="SSF47384">
    <property type="entry name" value="Homodimeric domain of signal transducing histidine kinase"/>
    <property type="match status" value="1"/>
</dbReference>
<evidence type="ECO:0000256" key="9">
    <source>
        <dbReference type="ARBA" id="ARBA00022840"/>
    </source>
</evidence>
<dbReference type="Gene3D" id="3.30.450.20">
    <property type="entry name" value="PAS domain"/>
    <property type="match status" value="1"/>
</dbReference>
<evidence type="ECO:0000256" key="8">
    <source>
        <dbReference type="ARBA" id="ARBA00022777"/>
    </source>
</evidence>
<dbReference type="GO" id="GO:0000155">
    <property type="term" value="F:phosphorelay sensor kinase activity"/>
    <property type="evidence" value="ECO:0007669"/>
    <property type="project" value="InterPro"/>
</dbReference>
<dbReference type="SMART" id="SM00387">
    <property type="entry name" value="HATPase_c"/>
    <property type="match status" value="1"/>
</dbReference>